<dbReference type="Proteomes" id="UP001057402">
    <property type="component" value="Chromosome 9"/>
</dbReference>
<keyword evidence="2" id="KW-1185">Reference proteome</keyword>
<dbReference type="EMBL" id="CM042888">
    <property type="protein sequence ID" value="KAI4326608.1"/>
    <property type="molecule type" value="Genomic_DNA"/>
</dbReference>
<protein>
    <submittedName>
        <fullName evidence="1">Uncharacterized protein</fullName>
    </submittedName>
</protein>
<organism evidence="1 2">
    <name type="scientific">Melastoma candidum</name>
    <dbReference type="NCBI Taxonomy" id="119954"/>
    <lineage>
        <taxon>Eukaryota</taxon>
        <taxon>Viridiplantae</taxon>
        <taxon>Streptophyta</taxon>
        <taxon>Embryophyta</taxon>
        <taxon>Tracheophyta</taxon>
        <taxon>Spermatophyta</taxon>
        <taxon>Magnoliopsida</taxon>
        <taxon>eudicotyledons</taxon>
        <taxon>Gunneridae</taxon>
        <taxon>Pentapetalae</taxon>
        <taxon>rosids</taxon>
        <taxon>malvids</taxon>
        <taxon>Myrtales</taxon>
        <taxon>Melastomataceae</taxon>
        <taxon>Melastomatoideae</taxon>
        <taxon>Melastomateae</taxon>
        <taxon>Melastoma</taxon>
    </lineage>
</organism>
<gene>
    <name evidence="1" type="ORF">MLD38_031902</name>
</gene>
<evidence type="ECO:0000313" key="2">
    <source>
        <dbReference type="Proteomes" id="UP001057402"/>
    </source>
</evidence>
<comment type="caution">
    <text evidence="1">The sequence shown here is derived from an EMBL/GenBank/DDBJ whole genome shotgun (WGS) entry which is preliminary data.</text>
</comment>
<name>A0ACB9MQK9_9MYRT</name>
<proteinExistence type="predicted"/>
<reference evidence="2" key="1">
    <citation type="journal article" date="2023" name="Front. Plant Sci.">
        <title>Chromosomal-level genome assembly of Melastoma candidum provides insights into trichome evolution.</title>
        <authorList>
            <person name="Zhong Y."/>
            <person name="Wu W."/>
            <person name="Sun C."/>
            <person name="Zou P."/>
            <person name="Liu Y."/>
            <person name="Dai S."/>
            <person name="Zhou R."/>
        </authorList>
    </citation>
    <scope>NUCLEOTIDE SEQUENCE [LARGE SCALE GENOMIC DNA]</scope>
</reference>
<evidence type="ECO:0000313" key="1">
    <source>
        <dbReference type="EMBL" id="KAI4326608.1"/>
    </source>
</evidence>
<sequence length="111" mass="11970">MDPAEPSKIVCLRDVVSTDDLRDRDGYTDVLEDMREEGSKYGNLVTVVMPRPEAGGGGLVRGGVGKVFFVYADVRSASAALTGINGRMFAGRVINAVFYPEDRFAHADLDG</sequence>
<accession>A0ACB9MQK9</accession>